<dbReference type="PANTHER" id="PTHR34427:SF10">
    <property type="entry name" value="DUF4283 DOMAIN-CONTAINING PROTEIN"/>
    <property type="match status" value="1"/>
</dbReference>
<dbReference type="InterPro" id="IPR025558">
    <property type="entry name" value="DUF4283"/>
</dbReference>
<proteinExistence type="predicted"/>
<evidence type="ECO:0000259" key="1">
    <source>
        <dbReference type="Pfam" id="PF14111"/>
    </source>
</evidence>
<protein>
    <submittedName>
        <fullName evidence="2">Putative ovule protein</fullName>
    </submittedName>
</protein>
<reference evidence="2" key="1">
    <citation type="submission" date="2015-12" db="EMBL/GenBank/DDBJ databases">
        <title>Gene expression during late stages of embryo sac development: a critical building block for successful pollen-pistil interactions.</title>
        <authorList>
            <person name="Liu Y."/>
            <person name="Joly V."/>
            <person name="Sabar M."/>
            <person name="Matton D.P."/>
        </authorList>
    </citation>
    <scope>NUCLEOTIDE SEQUENCE</scope>
</reference>
<feature type="domain" description="DUF4283" evidence="1">
    <location>
        <begin position="7"/>
        <end position="43"/>
    </location>
</feature>
<evidence type="ECO:0000313" key="2">
    <source>
        <dbReference type="EMBL" id="JAP21829.1"/>
    </source>
</evidence>
<organism evidence="2">
    <name type="scientific">Solanum chacoense</name>
    <name type="common">Chaco potato</name>
    <dbReference type="NCBI Taxonomy" id="4108"/>
    <lineage>
        <taxon>Eukaryota</taxon>
        <taxon>Viridiplantae</taxon>
        <taxon>Streptophyta</taxon>
        <taxon>Embryophyta</taxon>
        <taxon>Tracheophyta</taxon>
        <taxon>Spermatophyta</taxon>
        <taxon>Magnoliopsida</taxon>
        <taxon>eudicotyledons</taxon>
        <taxon>Gunneridae</taxon>
        <taxon>Pentapetalae</taxon>
        <taxon>asterids</taxon>
        <taxon>lamiids</taxon>
        <taxon>Solanales</taxon>
        <taxon>Solanaceae</taxon>
        <taxon>Solanoideae</taxon>
        <taxon>Solaneae</taxon>
        <taxon>Solanum</taxon>
    </lineage>
</organism>
<accession>A0A0V0HN43</accession>
<dbReference type="AlphaFoldDB" id="A0A0V0HN43"/>
<name>A0A0V0HN43_SOLCH</name>
<sequence length="202" mass="23953">MICNGFLFLFEFQSRRDAEHILIGDWMRQGQNLNLEWWSPMIGVLPESFRFEWFWIRVLGLPLQLWNPKVMKEIGDRCGGWLENEEETVLKNHLRWARIRVRGPRDWIPMKIEVADRDFVYSLPIWCELPALYRKKKEEEILNQRGERELGFRSFHSSDQRTMTLHKNRGSVEGENISDIIISRKGKGIAGSSRHVPGHECF</sequence>
<dbReference type="PANTHER" id="PTHR34427">
    <property type="entry name" value="DUF4283 DOMAIN PROTEIN"/>
    <property type="match status" value="1"/>
</dbReference>
<dbReference type="EMBL" id="GEDG01017256">
    <property type="protein sequence ID" value="JAP21829.1"/>
    <property type="molecule type" value="Transcribed_RNA"/>
</dbReference>
<dbReference type="Pfam" id="PF14111">
    <property type="entry name" value="DUF4283"/>
    <property type="match status" value="1"/>
</dbReference>